<name>A0A3P6FME4_BRAOL</name>
<evidence type="ECO:0008006" key="2">
    <source>
        <dbReference type="Google" id="ProtNLM"/>
    </source>
</evidence>
<evidence type="ECO:0000313" key="1">
    <source>
        <dbReference type="EMBL" id="VDD54148.1"/>
    </source>
</evidence>
<proteinExistence type="predicted"/>
<gene>
    <name evidence="1" type="ORF">BOLC8T47377H</name>
</gene>
<dbReference type="AlphaFoldDB" id="A0A3P6FME4"/>
<dbReference type="EMBL" id="LR031879">
    <property type="protein sequence ID" value="VDD54148.1"/>
    <property type="molecule type" value="Genomic_DNA"/>
</dbReference>
<organism evidence="1">
    <name type="scientific">Brassica oleracea</name>
    <name type="common">Wild cabbage</name>
    <dbReference type="NCBI Taxonomy" id="3712"/>
    <lineage>
        <taxon>Eukaryota</taxon>
        <taxon>Viridiplantae</taxon>
        <taxon>Streptophyta</taxon>
        <taxon>Embryophyta</taxon>
        <taxon>Tracheophyta</taxon>
        <taxon>Spermatophyta</taxon>
        <taxon>Magnoliopsida</taxon>
        <taxon>eudicotyledons</taxon>
        <taxon>Gunneridae</taxon>
        <taxon>Pentapetalae</taxon>
        <taxon>rosids</taxon>
        <taxon>malvids</taxon>
        <taxon>Brassicales</taxon>
        <taxon>Brassicaceae</taxon>
        <taxon>Brassiceae</taxon>
        <taxon>Brassica</taxon>
    </lineage>
</organism>
<reference evidence="1" key="1">
    <citation type="submission" date="2018-11" db="EMBL/GenBank/DDBJ databases">
        <authorList>
            <consortium name="Genoscope - CEA"/>
            <person name="William W."/>
        </authorList>
    </citation>
    <scope>NUCLEOTIDE SEQUENCE</scope>
</reference>
<protein>
    <recommendedName>
        <fullName evidence="2">Reverse transcriptase zinc-binding domain-containing protein</fullName>
    </recommendedName>
</protein>
<accession>A0A3P6FME4</accession>
<sequence>MVENRDHVFLRCNWSEQLWNMVLRRLGVRQLAFHTWTAFSEWFKLRSSHCSRLLKPTIYNIRTARNKRLHDNNNSNPAQVFKIIDRQVRDIILGHRHQRKFSGLMQDWLVFE</sequence>